<evidence type="ECO:0000256" key="2">
    <source>
        <dbReference type="ARBA" id="ARBA00023159"/>
    </source>
</evidence>
<dbReference type="Pfam" id="PF00571">
    <property type="entry name" value="CBS"/>
    <property type="match status" value="2"/>
</dbReference>
<dbReference type="CDD" id="cd05401">
    <property type="entry name" value="NT_GlnE_GlnD_like"/>
    <property type="match status" value="1"/>
</dbReference>
<dbReference type="InterPro" id="IPR005105">
    <property type="entry name" value="GlnD_Uridyltrans_N"/>
</dbReference>
<dbReference type="InterPro" id="IPR014710">
    <property type="entry name" value="RmlC-like_jellyroll"/>
</dbReference>
<dbReference type="Gene3D" id="3.10.580.10">
    <property type="entry name" value="CBS-domain"/>
    <property type="match status" value="1"/>
</dbReference>
<evidence type="ECO:0000256" key="1">
    <source>
        <dbReference type="ARBA" id="ARBA00023122"/>
    </source>
</evidence>
<feature type="domain" description="Cyclic nucleotide-binding" evidence="4">
    <location>
        <begin position="16"/>
        <end position="118"/>
    </location>
</feature>
<dbReference type="GO" id="GO:0008773">
    <property type="term" value="F:[protein-PII] uridylyltransferase activity"/>
    <property type="evidence" value="ECO:0007669"/>
    <property type="project" value="InterPro"/>
</dbReference>
<feature type="domain" description="CBS" evidence="5">
    <location>
        <begin position="239"/>
        <end position="295"/>
    </location>
</feature>
<dbReference type="PROSITE" id="PS50042">
    <property type="entry name" value="CNMP_BINDING_3"/>
    <property type="match status" value="1"/>
</dbReference>
<dbReference type="Proteomes" id="UP000199159">
    <property type="component" value="Unassembled WGS sequence"/>
</dbReference>
<dbReference type="InterPro" id="IPR000644">
    <property type="entry name" value="CBS_dom"/>
</dbReference>
<dbReference type="Pfam" id="PF03445">
    <property type="entry name" value="DUF294"/>
    <property type="match status" value="1"/>
</dbReference>
<dbReference type="Gene3D" id="2.60.120.10">
    <property type="entry name" value="Jelly Rolls"/>
    <property type="match status" value="1"/>
</dbReference>
<keyword evidence="1 3" id="KW-0129">CBS domain</keyword>
<dbReference type="CDD" id="cd00038">
    <property type="entry name" value="CAP_ED"/>
    <property type="match status" value="1"/>
</dbReference>
<dbReference type="PROSITE" id="PS51371">
    <property type="entry name" value="CBS"/>
    <property type="match status" value="2"/>
</dbReference>
<dbReference type="SUPFAM" id="SSF54631">
    <property type="entry name" value="CBS-domain pair"/>
    <property type="match status" value="1"/>
</dbReference>
<evidence type="ECO:0000313" key="6">
    <source>
        <dbReference type="EMBL" id="SDP60205.1"/>
    </source>
</evidence>
<keyword evidence="7" id="KW-1185">Reference proteome</keyword>
<reference evidence="7" key="1">
    <citation type="submission" date="2016-10" db="EMBL/GenBank/DDBJ databases">
        <authorList>
            <person name="Varghese N."/>
            <person name="Submissions S."/>
        </authorList>
    </citation>
    <scope>NUCLEOTIDE SEQUENCE [LARGE SCALE GENOMIC DNA]</scope>
    <source>
        <strain evidence="7">IBRC-M10078</strain>
    </source>
</reference>
<sequence length="624" mass="71213">MLSMDELYERVKGHPFFAGIGKERAIELLGDCVQFTYKQREIIFHANKKREGLLLLLSGMAEVYVEAANGREEVLEVVGQGELIGFSSLADFLGVSEWKPSEQMVEVRATEQVKALLLPFKMISKRWDDQVVHDYLLTQVTRRLKDVYNSLAEQVKMSRQFGDPDTIVIRVQDLMSSPVVTVSPTTSVRDVAKLMSKNRSSSAIVVEEEQLLGIITERDLVDRVLSAGKPSTIEASEIMTENPITISKLSYYYDALSTLILNGIKHLPVMDGGKVVGIVTLSDLLRKKNENMMKTIQTIETADETTLPKIEAALYEVLQTLIEGNVPTFHLLEIMTRLNDRIVVRCVELGIESMRVPPPCGFCLYQMGSSGRAEQFLLTDQDHFLVYENKQEEPYFAKFTNELVRLLELAGYTRCKGRMMSNFSKWRGDVSTWAERVRSWSIQATNENLLLAQNFFSYRKVYGDSHLHLLFEKGLSEQLVKGKILLYRLTELERENGIPTLEQPIRSLFGLQRKHIDMKKEILFPIHHSLQILALKHGITSGTPVDRINRLVELNALSSSFGSDLKLAIQELLKIYVEQRCYQYKNNQELTSLLDFTHLTTREKEILTLSLKTVRELQQLVLLQ</sequence>
<dbReference type="SUPFAM" id="SSF51206">
    <property type="entry name" value="cAMP-binding domain-like"/>
    <property type="match status" value="1"/>
</dbReference>
<dbReference type="InterPro" id="IPR051257">
    <property type="entry name" value="Diverse_CBS-Domain"/>
</dbReference>
<dbReference type="EMBL" id="FNJU01000004">
    <property type="protein sequence ID" value="SDP60205.1"/>
    <property type="molecule type" value="Genomic_DNA"/>
</dbReference>
<dbReference type="SMART" id="SM00116">
    <property type="entry name" value="CBS"/>
    <property type="match status" value="2"/>
</dbReference>
<dbReference type="CDD" id="cd04587">
    <property type="entry name" value="CBS_pair_CAP-ED_NT_Pol-beta-like_DUF294_assoc"/>
    <property type="match status" value="1"/>
</dbReference>
<dbReference type="Pfam" id="PF10335">
    <property type="entry name" value="DUF294_C"/>
    <property type="match status" value="1"/>
</dbReference>
<protein>
    <submittedName>
        <fullName evidence="6">CBS domain-containing protein</fullName>
    </submittedName>
</protein>
<dbReference type="InterPro" id="IPR018821">
    <property type="entry name" value="DUF294_put_nucleoTrafse_sb-bd"/>
</dbReference>
<dbReference type="SMART" id="SM00100">
    <property type="entry name" value="cNMP"/>
    <property type="match status" value="1"/>
</dbReference>
<keyword evidence="2" id="KW-0010">Activator</keyword>
<evidence type="ECO:0000259" key="5">
    <source>
        <dbReference type="PROSITE" id="PS51371"/>
    </source>
</evidence>
<organism evidence="6 7">
    <name type="scientific">Litchfieldia salsa</name>
    <dbReference type="NCBI Taxonomy" id="930152"/>
    <lineage>
        <taxon>Bacteria</taxon>
        <taxon>Bacillati</taxon>
        <taxon>Bacillota</taxon>
        <taxon>Bacilli</taxon>
        <taxon>Bacillales</taxon>
        <taxon>Bacillaceae</taxon>
        <taxon>Litchfieldia</taxon>
    </lineage>
</organism>
<gene>
    <name evidence="6" type="ORF">SAMN05216565_10497</name>
</gene>
<evidence type="ECO:0000259" key="4">
    <source>
        <dbReference type="PROSITE" id="PS50042"/>
    </source>
</evidence>
<evidence type="ECO:0000256" key="3">
    <source>
        <dbReference type="PROSITE-ProRule" id="PRU00703"/>
    </source>
</evidence>
<dbReference type="PANTHER" id="PTHR43080">
    <property type="entry name" value="CBS DOMAIN-CONTAINING PROTEIN CBSX3, MITOCHONDRIAL"/>
    <property type="match status" value="1"/>
</dbReference>
<dbReference type="AlphaFoldDB" id="A0A1H0U2I1"/>
<feature type="domain" description="CBS" evidence="5">
    <location>
        <begin position="175"/>
        <end position="231"/>
    </location>
</feature>
<dbReference type="InterPro" id="IPR000595">
    <property type="entry name" value="cNMP-bd_dom"/>
</dbReference>
<name>A0A1H0U2I1_9BACI</name>
<dbReference type="InterPro" id="IPR046342">
    <property type="entry name" value="CBS_dom_sf"/>
</dbReference>
<dbReference type="Pfam" id="PF00027">
    <property type="entry name" value="cNMP_binding"/>
    <property type="match status" value="1"/>
</dbReference>
<dbReference type="STRING" id="930152.SAMN05216565_10497"/>
<accession>A0A1H0U2I1</accession>
<evidence type="ECO:0000313" key="7">
    <source>
        <dbReference type="Proteomes" id="UP000199159"/>
    </source>
</evidence>
<dbReference type="PANTHER" id="PTHR43080:SF2">
    <property type="entry name" value="CBS DOMAIN-CONTAINING PROTEIN"/>
    <property type="match status" value="1"/>
</dbReference>
<proteinExistence type="predicted"/>
<dbReference type="InterPro" id="IPR018490">
    <property type="entry name" value="cNMP-bd_dom_sf"/>
</dbReference>